<sequence length="246" mass="27199">MSALVIWGEDDHERRGRALATTYATTAQKISVKPTKMPGLATLVFWGHGDPSAFCGLPSKDFVDLVGAWRKLNGDLKTVEMLTCNARHKQYGFPDSYTKQVVDQLGKKQAGIKFKALPVAVGPSGKTADYSILKWHPASATWAYIGAPGDFPQQGSSTTMDKHMHAADVKLGDFMPPRGDNVGYVRAHAAMKAFQGMTVTHPYAIKRKWDQKQVDVYNEELKLVKRDAFIMAGTIGLLRWCLTEIN</sequence>
<reference evidence="1" key="1">
    <citation type="submission" date="2020-04" db="EMBL/GenBank/DDBJ databases">
        <authorList>
            <person name="Zhang T."/>
        </authorList>
    </citation>
    <scope>NUCLEOTIDE SEQUENCE</scope>
    <source>
        <strain evidence="1">HKST-UBA02</strain>
    </source>
</reference>
<evidence type="ECO:0000313" key="1">
    <source>
        <dbReference type="EMBL" id="MCA9758147.1"/>
    </source>
</evidence>
<gene>
    <name evidence="1" type="ORF">KDA27_20300</name>
</gene>
<proteinExistence type="predicted"/>
<reference evidence="1" key="2">
    <citation type="journal article" date="2021" name="Microbiome">
        <title>Successional dynamics and alternative stable states in a saline activated sludge microbial community over 9 years.</title>
        <authorList>
            <person name="Wang Y."/>
            <person name="Ye J."/>
            <person name="Ju F."/>
            <person name="Liu L."/>
            <person name="Boyd J.A."/>
            <person name="Deng Y."/>
            <person name="Parks D.H."/>
            <person name="Jiang X."/>
            <person name="Yin X."/>
            <person name="Woodcroft B.J."/>
            <person name="Tyson G.W."/>
            <person name="Hugenholtz P."/>
            <person name="Polz M.F."/>
            <person name="Zhang T."/>
        </authorList>
    </citation>
    <scope>NUCLEOTIDE SEQUENCE</scope>
    <source>
        <strain evidence="1">HKST-UBA02</strain>
    </source>
</reference>
<evidence type="ECO:0000313" key="2">
    <source>
        <dbReference type="Proteomes" id="UP000739538"/>
    </source>
</evidence>
<dbReference type="AlphaFoldDB" id="A0A956NEZ2"/>
<accession>A0A956NEZ2</accession>
<protein>
    <submittedName>
        <fullName evidence="1">Uncharacterized protein</fullName>
    </submittedName>
</protein>
<dbReference type="Proteomes" id="UP000739538">
    <property type="component" value="Unassembled WGS sequence"/>
</dbReference>
<organism evidence="1 2">
    <name type="scientific">Eiseniibacteriota bacterium</name>
    <dbReference type="NCBI Taxonomy" id="2212470"/>
    <lineage>
        <taxon>Bacteria</taxon>
        <taxon>Candidatus Eiseniibacteriota</taxon>
    </lineage>
</organism>
<comment type="caution">
    <text evidence="1">The sequence shown here is derived from an EMBL/GenBank/DDBJ whole genome shotgun (WGS) entry which is preliminary data.</text>
</comment>
<name>A0A956NEZ2_UNCEI</name>
<dbReference type="EMBL" id="JAGQHS010000146">
    <property type="protein sequence ID" value="MCA9758147.1"/>
    <property type="molecule type" value="Genomic_DNA"/>
</dbReference>